<evidence type="ECO:0000313" key="3">
    <source>
        <dbReference type="Proteomes" id="UP001528823"/>
    </source>
</evidence>
<feature type="signal peptide" evidence="1">
    <location>
        <begin position="1"/>
        <end position="20"/>
    </location>
</feature>
<keyword evidence="1" id="KW-0732">Signal</keyword>
<evidence type="ECO:0000313" key="2">
    <source>
        <dbReference type="EMBL" id="MDE1461673.1"/>
    </source>
</evidence>
<organism evidence="2 3">
    <name type="scientific">Spartinivicinus poritis</name>
    <dbReference type="NCBI Taxonomy" id="2994640"/>
    <lineage>
        <taxon>Bacteria</taxon>
        <taxon>Pseudomonadati</taxon>
        <taxon>Pseudomonadota</taxon>
        <taxon>Gammaproteobacteria</taxon>
        <taxon>Oceanospirillales</taxon>
        <taxon>Zooshikellaceae</taxon>
        <taxon>Spartinivicinus</taxon>
    </lineage>
</organism>
<evidence type="ECO:0000256" key="1">
    <source>
        <dbReference type="SAM" id="SignalP"/>
    </source>
</evidence>
<proteinExistence type="predicted"/>
<dbReference type="EMBL" id="JAPMOU010000006">
    <property type="protein sequence ID" value="MDE1461673.1"/>
    <property type="molecule type" value="Genomic_DNA"/>
</dbReference>
<name>A0ABT5U5N2_9GAMM</name>
<evidence type="ECO:0008006" key="4">
    <source>
        <dbReference type="Google" id="ProtNLM"/>
    </source>
</evidence>
<dbReference type="RefSeq" id="WP_274688035.1">
    <property type="nucleotide sequence ID" value="NZ_JAPMOU010000006.1"/>
</dbReference>
<dbReference type="Proteomes" id="UP001528823">
    <property type="component" value="Unassembled WGS sequence"/>
</dbReference>
<sequence length="227" mass="25282">MKKALVTLALGSVLATTAQATVYTYEQNKHNRPNNKDSIEKATFTYDNQLQQFTFKASLTRDTDGLWAVVNRGSSPSNKNAGFMHIDLKNNIITVNQGYRINGPNYQNPVVQRFENVINYHQNTKTLDFSINVAQINEKLRNQTGDLLGGIEFNNTIGGWVHADYTPNAQYNGNTITHWKYSGINGIDFHNRNTTIVPPKPPVPVPTPAPLALIALGLLGLYRRAKA</sequence>
<gene>
    <name evidence="2" type="ORF">ORQ98_06795</name>
</gene>
<feature type="chain" id="PRO_5046980646" description="PEP-CTERM sorting domain-containing protein" evidence="1">
    <location>
        <begin position="21"/>
        <end position="227"/>
    </location>
</feature>
<protein>
    <recommendedName>
        <fullName evidence="4">PEP-CTERM sorting domain-containing protein</fullName>
    </recommendedName>
</protein>
<comment type="caution">
    <text evidence="2">The sequence shown here is derived from an EMBL/GenBank/DDBJ whole genome shotgun (WGS) entry which is preliminary data.</text>
</comment>
<reference evidence="2 3" key="1">
    <citation type="submission" date="2022-11" db="EMBL/GenBank/DDBJ databases">
        <title>Spartinivicinus poritis sp. nov., isolated from scleractinian coral Porites lutea.</title>
        <authorList>
            <person name="Zhang G."/>
            <person name="Cai L."/>
            <person name="Wei Q."/>
        </authorList>
    </citation>
    <scope>NUCLEOTIDE SEQUENCE [LARGE SCALE GENOMIC DNA]</scope>
    <source>
        <strain evidence="2 3">A2-2</strain>
    </source>
</reference>
<keyword evidence="3" id="KW-1185">Reference proteome</keyword>
<accession>A0ABT5U5N2</accession>